<evidence type="ECO:0000313" key="1">
    <source>
        <dbReference type="EMBL" id="QBO63945.1"/>
    </source>
</evidence>
<accession>A0A482GN47</accession>
<gene>
    <name evidence="1" type="ORF">Goslar_00152</name>
</gene>
<dbReference type="EMBL" id="MK327938">
    <property type="protein sequence ID" value="QBO63945.1"/>
    <property type="molecule type" value="Genomic_DNA"/>
</dbReference>
<evidence type="ECO:0000313" key="2">
    <source>
        <dbReference type="Proteomes" id="UP000294673"/>
    </source>
</evidence>
<keyword evidence="2" id="KW-1185">Reference proteome</keyword>
<reference evidence="1 2" key="1">
    <citation type="submission" date="2018-12" db="EMBL/GenBank/DDBJ databases">
        <title>Still something new to discover - new insights into E. coli phage diversity and taxonomy.</title>
        <authorList>
            <person name="Korf I.H.E."/>
            <person name="Adriaennsens E."/>
            <person name="Dreiseikelmann B."/>
            <person name="Kropinski A."/>
            <person name="Nimtz M."/>
            <person name="Meier-Kolthoff J.P."/>
            <person name="Rohde M."/>
            <person name="van Raaij M."/>
            <person name="Wittmann J."/>
        </authorList>
    </citation>
    <scope>NUCLEOTIDE SEQUENCE [LARGE SCALE GENOMIC DNA]</scope>
</reference>
<organismHost>
    <name type="scientific">Escherichia coli</name>
    <dbReference type="NCBI Taxonomy" id="562"/>
</organismHost>
<protein>
    <submittedName>
        <fullName evidence="1">Uncharacterized protein</fullName>
    </submittedName>
</protein>
<sequence>MKTLIDTTCPHCGYDISLASIRYDMFSDMPLPNTCYVCTSCLKTVKVFVVDNSAERHISFLPSDEKHEAVWSIIFSNTTHPTNPFVSSTSMAVDVDCFMSELTLGTVEYINAIADLYIGQSLNQGHLSPNGTLCIEGDNYEEAMSHYRTHLTIPVRYISDIQEAALFATDLAWLFNAVIHQANEGTLLQKVDGKIGWCHSVRSAVMIDYLLRNRWIAQLFNYWYQYVLDYDVEPVLYSADGSVWLSHGFVKGLDVDEPLFLYPRGFRELTFDEAMELLKQDNPVNYHEENARRFSPDRKATNLSDSNASIIPADRVLH</sequence>
<organism evidence="1 2">
    <name type="scientific">Escherichia phage vB_EcoM_Goslar</name>
    <dbReference type="NCBI Taxonomy" id="2502409"/>
    <lineage>
        <taxon>Viruses</taxon>
        <taxon>Duplodnaviria</taxon>
        <taxon>Heunggongvirae</taxon>
        <taxon>Uroviricota</taxon>
        <taxon>Caudoviricetes</taxon>
        <taxon>Chimalliviridae</taxon>
        <taxon>Goslarvirus</taxon>
        <taxon>Goslarvirus goslar</taxon>
    </lineage>
</organism>
<proteinExistence type="predicted"/>
<dbReference type="Proteomes" id="UP000294673">
    <property type="component" value="Segment"/>
</dbReference>
<name>A0A482GN47_BPGOS</name>